<evidence type="ECO:0008006" key="10">
    <source>
        <dbReference type="Google" id="ProtNLM"/>
    </source>
</evidence>
<evidence type="ECO:0000256" key="7">
    <source>
        <dbReference type="ARBA" id="ARBA00023291"/>
    </source>
</evidence>
<evidence type="ECO:0000313" key="8">
    <source>
        <dbReference type="EMBL" id="GAA3938459.1"/>
    </source>
</evidence>
<evidence type="ECO:0000256" key="1">
    <source>
        <dbReference type="ARBA" id="ARBA00001927"/>
    </source>
</evidence>
<comment type="caution">
    <text evidence="8">The sequence shown here is derived from an EMBL/GenBank/DDBJ whole genome shotgun (WGS) entry which is preliminary data.</text>
</comment>
<dbReference type="RefSeq" id="WP_344818988.1">
    <property type="nucleotide sequence ID" value="NZ_BAABCP010000001.1"/>
</dbReference>
<evidence type="ECO:0000313" key="9">
    <source>
        <dbReference type="Proteomes" id="UP001501591"/>
    </source>
</evidence>
<comment type="cofactor">
    <cofactor evidence="1">
        <name>[3Fe-4S] cluster</name>
        <dbReference type="ChEBI" id="CHEBI:21137"/>
    </cofactor>
</comment>
<evidence type="ECO:0000256" key="6">
    <source>
        <dbReference type="ARBA" id="ARBA00023014"/>
    </source>
</evidence>
<keyword evidence="2" id="KW-0813">Transport</keyword>
<organism evidence="8 9">
    <name type="scientific">Microbacterium soli</name>
    <dbReference type="NCBI Taxonomy" id="446075"/>
    <lineage>
        <taxon>Bacteria</taxon>
        <taxon>Bacillati</taxon>
        <taxon>Actinomycetota</taxon>
        <taxon>Actinomycetes</taxon>
        <taxon>Micrococcales</taxon>
        <taxon>Microbacteriaceae</taxon>
        <taxon>Microbacterium</taxon>
    </lineage>
</organism>
<keyword evidence="4" id="KW-0249">Electron transport</keyword>
<keyword evidence="6" id="KW-0411">Iron-sulfur</keyword>
<evidence type="ECO:0000256" key="3">
    <source>
        <dbReference type="ARBA" id="ARBA00022723"/>
    </source>
</evidence>
<keyword evidence="9" id="KW-1185">Reference proteome</keyword>
<evidence type="ECO:0000256" key="4">
    <source>
        <dbReference type="ARBA" id="ARBA00022982"/>
    </source>
</evidence>
<dbReference type="PANTHER" id="PTHR36923">
    <property type="entry name" value="FERREDOXIN"/>
    <property type="match status" value="1"/>
</dbReference>
<evidence type="ECO:0000256" key="5">
    <source>
        <dbReference type="ARBA" id="ARBA00023004"/>
    </source>
</evidence>
<evidence type="ECO:0000256" key="2">
    <source>
        <dbReference type="ARBA" id="ARBA00022448"/>
    </source>
</evidence>
<name>A0ABP7N6Q8_9MICO</name>
<dbReference type="PANTHER" id="PTHR36923:SF3">
    <property type="entry name" value="FERREDOXIN"/>
    <property type="match status" value="1"/>
</dbReference>
<dbReference type="Gene3D" id="3.30.70.20">
    <property type="match status" value="1"/>
</dbReference>
<keyword evidence="7" id="KW-0003">3Fe-4S</keyword>
<reference evidence="9" key="1">
    <citation type="journal article" date="2019" name="Int. J. Syst. Evol. Microbiol.">
        <title>The Global Catalogue of Microorganisms (GCM) 10K type strain sequencing project: providing services to taxonomists for standard genome sequencing and annotation.</title>
        <authorList>
            <consortium name="The Broad Institute Genomics Platform"/>
            <consortium name="The Broad Institute Genome Sequencing Center for Infectious Disease"/>
            <person name="Wu L."/>
            <person name="Ma J."/>
        </authorList>
    </citation>
    <scope>NUCLEOTIDE SEQUENCE [LARGE SCALE GENOMIC DNA]</scope>
    <source>
        <strain evidence="9">JCM 17024</strain>
    </source>
</reference>
<gene>
    <name evidence="8" type="ORF">GCM10022383_15720</name>
</gene>
<dbReference type="InterPro" id="IPR051269">
    <property type="entry name" value="Fe-S_cluster_ET"/>
</dbReference>
<keyword evidence="3" id="KW-0479">Metal-binding</keyword>
<dbReference type="SUPFAM" id="SSF54862">
    <property type="entry name" value="4Fe-4S ferredoxins"/>
    <property type="match status" value="1"/>
</dbReference>
<accession>A0ABP7N6Q8</accession>
<dbReference type="Pfam" id="PF13370">
    <property type="entry name" value="Fer4_13"/>
    <property type="match status" value="1"/>
</dbReference>
<dbReference type="EMBL" id="BAABCP010000001">
    <property type="protein sequence ID" value="GAA3938459.1"/>
    <property type="molecule type" value="Genomic_DNA"/>
</dbReference>
<protein>
    <recommendedName>
        <fullName evidence="10">Ferredoxin</fullName>
    </recommendedName>
</protein>
<keyword evidence="5" id="KW-0408">Iron</keyword>
<dbReference type="Proteomes" id="UP001501591">
    <property type="component" value="Unassembled WGS sequence"/>
</dbReference>
<sequence length="70" mass="7748">MQVRVDQKVCQGHGVCLMMAPGIFDIDDETGLSYVMKQPVTEEERRAALAARGNCPERAIRIIDDDAESP</sequence>
<proteinExistence type="predicted"/>